<feature type="compositionally biased region" description="Low complexity" evidence="1">
    <location>
        <begin position="34"/>
        <end position="59"/>
    </location>
</feature>
<dbReference type="Proteomes" id="UP000235388">
    <property type="component" value="Unassembled WGS sequence"/>
</dbReference>
<sequence length="216" mass="22218">MRSFAYYVAWFLFAAAAATPVEHPARSFSDVSQTAAGSGATSDRTSSSSPWGSTSTSSESSYDYQQAQRVIQAFEPALGTLGQMQVLASDSSSSSQSYSQASSATTQLVSQLQPALDAFNNCGSCGAAPGVAPVVCGFFGQLGQVMSGLQSNYGADGFPGIAAPFNDLFPSMQSFVQHSQQAKSSSSSSSSITQSVAPLATTLQPVLPAYGNLGLN</sequence>
<gene>
    <name evidence="3" type="ORF">PCANC_23582</name>
</gene>
<evidence type="ECO:0000313" key="4">
    <source>
        <dbReference type="Proteomes" id="UP000235388"/>
    </source>
</evidence>
<proteinExistence type="predicted"/>
<feature type="signal peptide" evidence="2">
    <location>
        <begin position="1"/>
        <end position="18"/>
    </location>
</feature>
<keyword evidence="4" id="KW-1185">Reference proteome</keyword>
<dbReference type="AlphaFoldDB" id="A0A2N5TM05"/>
<comment type="caution">
    <text evidence="3">The sequence shown here is derived from an EMBL/GenBank/DDBJ whole genome shotgun (WGS) entry which is preliminary data.</text>
</comment>
<reference evidence="3 4" key="1">
    <citation type="submission" date="2017-11" db="EMBL/GenBank/DDBJ databases">
        <title>De novo assembly and phasing of dikaryotic genomes from two isolates of Puccinia coronata f. sp. avenae, the causal agent of oat crown rust.</title>
        <authorList>
            <person name="Miller M.E."/>
            <person name="Zhang Y."/>
            <person name="Omidvar V."/>
            <person name="Sperschneider J."/>
            <person name="Schwessinger B."/>
            <person name="Raley C."/>
            <person name="Palmer J.M."/>
            <person name="Garnica D."/>
            <person name="Upadhyaya N."/>
            <person name="Rathjen J."/>
            <person name="Taylor J.M."/>
            <person name="Park R.F."/>
            <person name="Dodds P.N."/>
            <person name="Hirsch C.D."/>
            <person name="Kianian S.F."/>
            <person name="Figueroa M."/>
        </authorList>
    </citation>
    <scope>NUCLEOTIDE SEQUENCE [LARGE SCALE GENOMIC DNA]</scope>
    <source>
        <strain evidence="3">12NC29</strain>
    </source>
</reference>
<keyword evidence="2" id="KW-0732">Signal</keyword>
<feature type="region of interest" description="Disordered" evidence="1">
    <location>
        <begin position="33"/>
        <end position="59"/>
    </location>
</feature>
<accession>A0A2N5TM05</accession>
<organism evidence="3 4">
    <name type="scientific">Puccinia coronata f. sp. avenae</name>
    <dbReference type="NCBI Taxonomy" id="200324"/>
    <lineage>
        <taxon>Eukaryota</taxon>
        <taxon>Fungi</taxon>
        <taxon>Dikarya</taxon>
        <taxon>Basidiomycota</taxon>
        <taxon>Pucciniomycotina</taxon>
        <taxon>Pucciniomycetes</taxon>
        <taxon>Pucciniales</taxon>
        <taxon>Pucciniaceae</taxon>
        <taxon>Puccinia</taxon>
    </lineage>
</organism>
<evidence type="ECO:0000313" key="3">
    <source>
        <dbReference type="EMBL" id="PLW26529.1"/>
    </source>
</evidence>
<feature type="chain" id="PRO_5014807964" evidence="2">
    <location>
        <begin position="19"/>
        <end position="216"/>
    </location>
</feature>
<dbReference type="OrthoDB" id="2509560at2759"/>
<name>A0A2N5TM05_9BASI</name>
<dbReference type="EMBL" id="PGCJ01000537">
    <property type="protein sequence ID" value="PLW26529.1"/>
    <property type="molecule type" value="Genomic_DNA"/>
</dbReference>
<evidence type="ECO:0000256" key="1">
    <source>
        <dbReference type="SAM" id="MobiDB-lite"/>
    </source>
</evidence>
<protein>
    <submittedName>
        <fullName evidence="3">Uncharacterized protein</fullName>
    </submittedName>
</protein>
<evidence type="ECO:0000256" key="2">
    <source>
        <dbReference type="SAM" id="SignalP"/>
    </source>
</evidence>